<keyword evidence="2" id="KW-0488">Methylation</keyword>
<feature type="domain" description="HAMP" evidence="7">
    <location>
        <begin position="268"/>
        <end position="311"/>
    </location>
</feature>
<gene>
    <name evidence="8" type="ORF">PAMC26577_20015</name>
</gene>
<dbReference type="InterPro" id="IPR004090">
    <property type="entry name" value="Chemotax_Me-accpt_rcpt"/>
</dbReference>
<dbReference type="FunFam" id="1.10.287.950:FF:000001">
    <property type="entry name" value="Methyl-accepting chemotaxis sensory transducer"/>
    <property type="match status" value="1"/>
</dbReference>
<dbReference type="Pfam" id="PF00015">
    <property type="entry name" value="MCPsignal"/>
    <property type="match status" value="1"/>
</dbReference>
<keyword evidence="5" id="KW-1133">Transmembrane helix</keyword>
<feature type="transmembrane region" description="Helical" evidence="5">
    <location>
        <begin position="51"/>
        <end position="73"/>
    </location>
</feature>
<evidence type="ECO:0000256" key="5">
    <source>
        <dbReference type="SAM" id="Phobius"/>
    </source>
</evidence>
<evidence type="ECO:0000313" key="8">
    <source>
        <dbReference type="EMBL" id="OTP72589.1"/>
    </source>
</evidence>
<dbReference type="GO" id="GO:0006935">
    <property type="term" value="P:chemotaxis"/>
    <property type="evidence" value="ECO:0007669"/>
    <property type="project" value="InterPro"/>
</dbReference>
<dbReference type="EMBL" id="NBTZ01000087">
    <property type="protein sequence ID" value="OTP72589.1"/>
    <property type="molecule type" value="Genomic_DNA"/>
</dbReference>
<proteinExistence type="inferred from homology"/>
<comment type="subcellular location">
    <subcellularLocation>
        <location evidence="1">Membrane</location>
    </subcellularLocation>
</comment>
<evidence type="ECO:0000313" key="9">
    <source>
        <dbReference type="Proteomes" id="UP000195221"/>
    </source>
</evidence>
<reference evidence="8 9" key="1">
    <citation type="submission" date="2017-03" db="EMBL/GenBank/DDBJ databases">
        <title>Genome analysis of strain PAMC 26577.</title>
        <authorList>
            <person name="Oh H.-M."/>
            <person name="Yang J.-A."/>
        </authorList>
    </citation>
    <scope>NUCLEOTIDE SEQUENCE [LARGE SCALE GENOMIC DNA]</scope>
    <source>
        <strain evidence="8 9">PAMC 26577</strain>
    </source>
</reference>
<protein>
    <submittedName>
        <fullName evidence="8">Methyl-accepting chemotaxis protein I (Serine chemoreceptor protein)</fullName>
    </submittedName>
</protein>
<dbReference type="AlphaFoldDB" id="A0A242MMP5"/>
<feature type="domain" description="Methyl-accepting transducer" evidence="6">
    <location>
        <begin position="316"/>
        <end position="545"/>
    </location>
</feature>
<keyword evidence="4" id="KW-0807">Transducer</keyword>
<dbReference type="InterPro" id="IPR051310">
    <property type="entry name" value="MCP_chemotaxis"/>
</dbReference>
<dbReference type="CDD" id="cd11386">
    <property type="entry name" value="MCP_signal"/>
    <property type="match status" value="1"/>
</dbReference>
<dbReference type="PROSITE" id="PS50111">
    <property type="entry name" value="CHEMOTAXIS_TRANSDUC_2"/>
    <property type="match status" value="1"/>
</dbReference>
<organism evidence="8 9">
    <name type="scientific">Caballeronia sordidicola</name>
    <name type="common">Burkholderia sordidicola</name>
    <dbReference type="NCBI Taxonomy" id="196367"/>
    <lineage>
        <taxon>Bacteria</taxon>
        <taxon>Pseudomonadati</taxon>
        <taxon>Pseudomonadota</taxon>
        <taxon>Betaproteobacteria</taxon>
        <taxon>Burkholderiales</taxon>
        <taxon>Burkholderiaceae</taxon>
        <taxon>Caballeronia</taxon>
    </lineage>
</organism>
<dbReference type="InterPro" id="IPR024478">
    <property type="entry name" value="HlyB_4HB_MCP"/>
</dbReference>
<comment type="caution">
    <text evidence="8">The sequence shown here is derived from an EMBL/GenBank/DDBJ whole genome shotgun (WGS) entry which is preliminary data.</text>
</comment>
<evidence type="ECO:0000256" key="3">
    <source>
        <dbReference type="ARBA" id="ARBA00029447"/>
    </source>
</evidence>
<dbReference type="PANTHER" id="PTHR43531:SF14">
    <property type="entry name" value="METHYL-ACCEPTING CHEMOTAXIS PROTEIN I-RELATED"/>
    <property type="match status" value="1"/>
</dbReference>
<evidence type="ECO:0000256" key="4">
    <source>
        <dbReference type="PROSITE-ProRule" id="PRU00284"/>
    </source>
</evidence>
<dbReference type="SUPFAM" id="SSF58104">
    <property type="entry name" value="Methyl-accepting chemotaxis protein (MCP) signaling domain"/>
    <property type="match status" value="1"/>
</dbReference>
<comment type="similarity">
    <text evidence="3">Belongs to the methyl-accepting chemotaxis (MCP) protein family.</text>
</comment>
<dbReference type="PANTHER" id="PTHR43531">
    <property type="entry name" value="PROTEIN ICFG"/>
    <property type="match status" value="1"/>
</dbReference>
<dbReference type="InterPro" id="IPR004089">
    <property type="entry name" value="MCPsignal_dom"/>
</dbReference>
<evidence type="ECO:0000256" key="2">
    <source>
        <dbReference type="ARBA" id="ARBA00022481"/>
    </source>
</evidence>
<dbReference type="PROSITE" id="PS50885">
    <property type="entry name" value="HAMP"/>
    <property type="match status" value="1"/>
</dbReference>
<name>A0A242MMP5_CABSO</name>
<keyword evidence="5" id="KW-0472">Membrane</keyword>
<feature type="transmembrane region" description="Helical" evidence="5">
    <location>
        <begin position="234"/>
        <end position="254"/>
    </location>
</feature>
<evidence type="ECO:0000256" key="1">
    <source>
        <dbReference type="ARBA" id="ARBA00004370"/>
    </source>
</evidence>
<dbReference type="InterPro" id="IPR003660">
    <property type="entry name" value="HAMP_dom"/>
</dbReference>
<evidence type="ECO:0000259" key="7">
    <source>
        <dbReference type="PROSITE" id="PS50885"/>
    </source>
</evidence>
<sequence length="573" mass="60684">MAYSIESQGIVISEALQMIRFGFAMRIGIARLSNSNNKVMLMNQFKVVTRLSVAFGALLVLLGVVAFVGLFGMARINDTLTNIVDRSTQEMTLAQTMRSSLDQRSIAIRDMLLFEDEKEVKANVDKIRHEEGIYDDAARALAATFASSGHVSDTEQTLLTKLKSDEATTMPLMARTAQQILSNDKASANQSLIQEVRPRQIEWRGTLRSLIELEKKTMFDDASRAQAGYARLRVVTLGAALAALIIGVVAAMVITRSILKQLGAEPGEAQRVASEIAGGNLSVPVVLGRDDDRSLMASLEAMRAQLSAIVSGIKTSADSIAVAANEIAQGNLDLSQRTEEQAASLQETASSMEELTSTVKQNTDNAKQANLLAKSASDAAAAGGHVVESVVSKMQEISASSSKVGEIITLIEGIAFQTNILALNAAVEAARAGEQGRGFAVVAGEVRTLAQRCASAAKQVKDQIGESLGHVDTGSSLAADAGRSMNDLLTSVRHVTDIMAEISAASSEQSTGIEQVNVAVSQMDEVTQQNAALVEQATAAAQAMADQANSLREAVGVFRVASLGERGTRMLAA</sequence>
<dbReference type="Gene3D" id="1.10.287.950">
    <property type="entry name" value="Methyl-accepting chemotaxis protein"/>
    <property type="match status" value="1"/>
</dbReference>
<dbReference type="Proteomes" id="UP000195221">
    <property type="component" value="Unassembled WGS sequence"/>
</dbReference>
<keyword evidence="5" id="KW-0812">Transmembrane</keyword>
<dbReference type="SMART" id="SM00283">
    <property type="entry name" value="MA"/>
    <property type="match status" value="1"/>
</dbReference>
<accession>A0A242MMP5</accession>
<dbReference type="GO" id="GO:0007165">
    <property type="term" value="P:signal transduction"/>
    <property type="evidence" value="ECO:0007669"/>
    <property type="project" value="UniProtKB-KW"/>
</dbReference>
<dbReference type="GO" id="GO:0005886">
    <property type="term" value="C:plasma membrane"/>
    <property type="evidence" value="ECO:0007669"/>
    <property type="project" value="TreeGrafter"/>
</dbReference>
<evidence type="ECO:0000259" key="6">
    <source>
        <dbReference type="PROSITE" id="PS50111"/>
    </source>
</evidence>
<dbReference type="Pfam" id="PF12729">
    <property type="entry name" value="4HB_MCP_1"/>
    <property type="match status" value="1"/>
</dbReference>
<dbReference type="PRINTS" id="PR00260">
    <property type="entry name" value="CHEMTRNSDUCR"/>
</dbReference>
<dbReference type="GO" id="GO:0004888">
    <property type="term" value="F:transmembrane signaling receptor activity"/>
    <property type="evidence" value="ECO:0007669"/>
    <property type="project" value="InterPro"/>
</dbReference>
<keyword evidence="8" id="KW-0675">Receptor</keyword>